<name>A0A0D2K5I2_9CHLO</name>
<keyword evidence="2" id="KW-1185">Reference proteome</keyword>
<accession>A0A0D2K5I2</accession>
<dbReference type="KEGG" id="mng:MNEG_16526"/>
<organism evidence="1 2">
    <name type="scientific">Monoraphidium neglectum</name>
    <dbReference type="NCBI Taxonomy" id="145388"/>
    <lineage>
        <taxon>Eukaryota</taxon>
        <taxon>Viridiplantae</taxon>
        <taxon>Chlorophyta</taxon>
        <taxon>core chlorophytes</taxon>
        <taxon>Chlorophyceae</taxon>
        <taxon>CS clade</taxon>
        <taxon>Sphaeropleales</taxon>
        <taxon>Selenastraceae</taxon>
        <taxon>Monoraphidium</taxon>
    </lineage>
</organism>
<feature type="non-terminal residue" evidence="1">
    <location>
        <position position="87"/>
    </location>
</feature>
<dbReference type="Proteomes" id="UP000054498">
    <property type="component" value="Unassembled WGS sequence"/>
</dbReference>
<dbReference type="RefSeq" id="XP_013890458.1">
    <property type="nucleotide sequence ID" value="XM_014035004.1"/>
</dbReference>
<reference evidence="1 2" key="1">
    <citation type="journal article" date="2013" name="BMC Genomics">
        <title>Reconstruction of the lipid metabolism for the microalga Monoraphidium neglectum from its genome sequence reveals characteristics suitable for biofuel production.</title>
        <authorList>
            <person name="Bogen C."/>
            <person name="Al-Dilaimi A."/>
            <person name="Albersmeier A."/>
            <person name="Wichmann J."/>
            <person name="Grundmann M."/>
            <person name="Rupp O."/>
            <person name="Lauersen K.J."/>
            <person name="Blifernez-Klassen O."/>
            <person name="Kalinowski J."/>
            <person name="Goesmann A."/>
            <person name="Mussgnug J.H."/>
            <person name="Kruse O."/>
        </authorList>
    </citation>
    <scope>NUCLEOTIDE SEQUENCE [LARGE SCALE GENOMIC DNA]</scope>
    <source>
        <strain evidence="1 2">SAG 48.87</strain>
    </source>
</reference>
<proteinExistence type="predicted"/>
<gene>
    <name evidence="1" type="ORF">MNEG_16526</name>
</gene>
<sequence length="87" mass="9404">MQQQRPAFAAGARLARPALGVARPARTSAVRVRAAADNKVLPAVLSTFDDEVKEQSRKYRRTVGPRQRGGRARWEGLGGEGCLFVAA</sequence>
<protein>
    <submittedName>
        <fullName evidence="1">Uncharacterized protein</fullName>
    </submittedName>
</protein>
<dbReference type="EMBL" id="KK106675">
    <property type="protein sequence ID" value="KIY91438.1"/>
    <property type="molecule type" value="Genomic_DNA"/>
</dbReference>
<evidence type="ECO:0000313" key="1">
    <source>
        <dbReference type="EMBL" id="KIY91438.1"/>
    </source>
</evidence>
<dbReference type="AlphaFoldDB" id="A0A0D2K5I2"/>
<evidence type="ECO:0000313" key="2">
    <source>
        <dbReference type="Proteomes" id="UP000054498"/>
    </source>
</evidence>
<dbReference type="GeneID" id="25734294"/>